<name>A0A9P9A8E4_9PEZI</name>
<dbReference type="GO" id="GO:0016787">
    <property type="term" value="F:hydrolase activity"/>
    <property type="evidence" value="ECO:0007669"/>
    <property type="project" value="UniProtKB-KW"/>
</dbReference>
<dbReference type="AlphaFoldDB" id="A0A9P9A8E4"/>
<dbReference type="Gene3D" id="3.40.50.1820">
    <property type="entry name" value="alpha/beta hydrolase"/>
    <property type="match status" value="1"/>
</dbReference>
<dbReference type="PANTHER" id="PTHR17630:SF105">
    <property type="entry name" value="DIENELACTONE HYDROLASE FAMILY PROTEIN (AFU_ORTHOLOGUE AFUA_4G08790)"/>
    <property type="match status" value="1"/>
</dbReference>
<dbReference type="Proteomes" id="UP000770015">
    <property type="component" value="Unassembled WGS sequence"/>
</dbReference>
<evidence type="ECO:0000313" key="3">
    <source>
        <dbReference type="Proteomes" id="UP000770015"/>
    </source>
</evidence>
<accession>A0A9P9A8E4</accession>
<dbReference type="SUPFAM" id="SSF53474">
    <property type="entry name" value="alpha/beta-Hydrolases"/>
    <property type="match status" value="1"/>
</dbReference>
<evidence type="ECO:0000259" key="1">
    <source>
        <dbReference type="Pfam" id="PF01738"/>
    </source>
</evidence>
<keyword evidence="2" id="KW-0378">Hydrolase</keyword>
<gene>
    <name evidence="2" type="ORF">F5X68DRAFT_212549</name>
</gene>
<protein>
    <submittedName>
        <fullName evidence="2">Alpha/Beta hydrolase protein</fullName>
    </submittedName>
</protein>
<keyword evidence="3" id="KW-1185">Reference proteome</keyword>
<comment type="caution">
    <text evidence="2">The sequence shown here is derived from an EMBL/GenBank/DDBJ whole genome shotgun (WGS) entry which is preliminary data.</text>
</comment>
<proteinExistence type="predicted"/>
<dbReference type="InterPro" id="IPR029058">
    <property type="entry name" value="AB_hydrolase_fold"/>
</dbReference>
<dbReference type="EMBL" id="JAGSXJ010000020">
    <property type="protein sequence ID" value="KAH6680070.1"/>
    <property type="molecule type" value="Genomic_DNA"/>
</dbReference>
<dbReference type="PANTHER" id="PTHR17630">
    <property type="entry name" value="DIENELACTONE HYDROLASE"/>
    <property type="match status" value="1"/>
</dbReference>
<dbReference type="InterPro" id="IPR002925">
    <property type="entry name" value="Dienelactn_hydro"/>
</dbReference>
<feature type="domain" description="Dienelactone hydrolase" evidence="1">
    <location>
        <begin position="35"/>
        <end position="284"/>
    </location>
</feature>
<dbReference type="Pfam" id="PF01738">
    <property type="entry name" value="DLH"/>
    <property type="match status" value="1"/>
</dbReference>
<dbReference type="OrthoDB" id="17560at2759"/>
<evidence type="ECO:0000313" key="2">
    <source>
        <dbReference type="EMBL" id="KAH6680070.1"/>
    </source>
</evidence>
<organism evidence="2 3">
    <name type="scientific">Plectosphaerella plurivora</name>
    <dbReference type="NCBI Taxonomy" id="936078"/>
    <lineage>
        <taxon>Eukaryota</taxon>
        <taxon>Fungi</taxon>
        <taxon>Dikarya</taxon>
        <taxon>Ascomycota</taxon>
        <taxon>Pezizomycotina</taxon>
        <taxon>Sordariomycetes</taxon>
        <taxon>Hypocreomycetidae</taxon>
        <taxon>Glomerellales</taxon>
        <taxon>Plectosphaerellaceae</taxon>
        <taxon>Plectosphaerella</taxon>
    </lineage>
</organism>
<sequence length="294" mass="32272">MSSQTPRFCADCFRGTLRGDVELAGAEEVINGLPTYVARPGPDVKPLGVVVILPDAIGWTLHNTRVLADSYARRIPAVVLLPEVMDGHAIPDRLLAQSDRATSPETSWWYKTFVLWPILAITMARYLIPLLLVTRSTVIVPRIKSYLSALRTSPPPGLPESHKTGIVGFCWGGKYATQLCQGSSGPFASDSLVDYGFTAHPSMLTVPDDFEKLTLPFSMANGDDDMMMNFKQIEQAVMVMEAKKGCEVEIYPGATHGFAVRGDPNDKKQGDFGMRAEDQAVAWFRKQFRGGDST</sequence>
<reference evidence="2" key="1">
    <citation type="journal article" date="2021" name="Nat. Commun.">
        <title>Genetic determinants of endophytism in the Arabidopsis root mycobiome.</title>
        <authorList>
            <person name="Mesny F."/>
            <person name="Miyauchi S."/>
            <person name="Thiergart T."/>
            <person name="Pickel B."/>
            <person name="Atanasova L."/>
            <person name="Karlsson M."/>
            <person name="Huettel B."/>
            <person name="Barry K.W."/>
            <person name="Haridas S."/>
            <person name="Chen C."/>
            <person name="Bauer D."/>
            <person name="Andreopoulos W."/>
            <person name="Pangilinan J."/>
            <person name="LaButti K."/>
            <person name="Riley R."/>
            <person name="Lipzen A."/>
            <person name="Clum A."/>
            <person name="Drula E."/>
            <person name="Henrissat B."/>
            <person name="Kohler A."/>
            <person name="Grigoriev I.V."/>
            <person name="Martin F.M."/>
            <person name="Hacquard S."/>
        </authorList>
    </citation>
    <scope>NUCLEOTIDE SEQUENCE</scope>
    <source>
        <strain evidence="2">MPI-SDFR-AT-0117</strain>
    </source>
</reference>